<dbReference type="SUPFAM" id="SSF46689">
    <property type="entry name" value="Homeodomain-like"/>
    <property type="match status" value="1"/>
</dbReference>
<dbReference type="AlphaFoldDB" id="A0A841T266"/>
<dbReference type="Pfam" id="PF00440">
    <property type="entry name" value="TetR_N"/>
    <property type="match status" value="1"/>
</dbReference>
<dbReference type="InterPro" id="IPR009057">
    <property type="entry name" value="Homeodomain-like_sf"/>
</dbReference>
<dbReference type="PROSITE" id="PS50977">
    <property type="entry name" value="HTH_TETR_2"/>
    <property type="match status" value="1"/>
</dbReference>
<accession>A0A841T266</accession>
<feature type="DNA-binding region" description="H-T-H motif" evidence="2">
    <location>
        <begin position="36"/>
        <end position="55"/>
    </location>
</feature>
<evidence type="ECO:0000259" key="3">
    <source>
        <dbReference type="PROSITE" id="PS50977"/>
    </source>
</evidence>
<keyword evidence="5" id="KW-1185">Reference proteome</keyword>
<dbReference type="InterPro" id="IPR050624">
    <property type="entry name" value="HTH-type_Tx_Regulator"/>
</dbReference>
<name>A0A841T266_9BACL</name>
<dbReference type="EMBL" id="JACJVQ010000024">
    <property type="protein sequence ID" value="MBB6637672.1"/>
    <property type="molecule type" value="Genomic_DNA"/>
</dbReference>
<organism evidence="4 5">
    <name type="scientific">Cohnella thailandensis</name>
    <dbReference type="NCBI Taxonomy" id="557557"/>
    <lineage>
        <taxon>Bacteria</taxon>
        <taxon>Bacillati</taxon>
        <taxon>Bacillota</taxon>
        <taxon>Bacilli</taxon>
        <taxon>Bacillales</taxon>
        <taxon>Paenibacillaceae</taxon>
        <taxon>Cohnella</taxon>
    </lineage>
</organism>
<dbReference type="Proteomes" id="UP000535838">
    <property type="component" value="Unassembled WGS sequence"/>
</dbReference>
<dbReference type="PANTHER" id="PTHR43479:SF11">
    <property type="entry name" value="ACREF_ENVCD OPERON REPRESSOR-RELATED"/>
    <property type="match status" value="1"/>
</dbReference>
<protein>
    <submittedName>
        <fullName evidence="4">TetR/AcrR family transcriptional regulator</fullName>
    </submittedName>
</protein>
<feature type="domain" description="HTH tetR-type" evidence="3">
    <location>
        <begin position="13"/>
        <end position="73"/>
    </location>
</feature>
<evidence type="ECO:0000256" key="1">
    <source>
        <dbReference type="ARBA" id="ARBA00023125"/>
    </source>
</evidence>
<keyword evidence="1 2" id="KW-0238">DNA-binding</keyword>
<dbReference type="RefSeq" id="WP_185122882.1">
    <property type="nucleotide sequence ID" value="NZ_JACJVQ010000024.1"/>
</dbReference>
<dbReference type="PRINTS" id="PR00455">
    <property type="entry name" value="HTHTETR"/>
</dbReference>
<evidence type="ECO:0000313" key="4">
    <source>
        <dbReference type="EMBL" id="MBB6637672.1"/>
    </source>
</evidence>
<dbReference type="PANTHER" id="PTHR43479">
    <property type="entry name" value="ACREF/ENVCD OPERON REPRESSOR-RELATED"/>
    <property type="match status" value="1"/>
</dbReference>
<dbReference type="InterPro" id="IPR001647">
    <property type="entry name" value="HTH_TetR"/>
</dbReference>
<dbReference type="SUPFAM" id="SSF48498">
    <property type="entry name" value="Tetracyclin repressor-like, C-terminal domain"/>
    <property type="match status" value="1"/>
</dbReference>
<dbReference type="InterPro" id="IPR036271">
    <property type="entry name" value="Tet_transcr_reg_TetR-rel_C_sf"/>
</dbReference>
<proteinExistence type="predicted"/>
<evidence type="ECO:0000313" key="5">
    <source>
        <dbReference type="Proteomes" id="UP000535838"/>
    </source>
</evidence>
<dbReference type="GO" id="GO:0003677">
    <property type="term" value="F:DNA binding"/>
    <property type="evidence" value="ECO:0007669"/>
    <property type="project" value="UniProtKB-UniRule"/>
</dbReference>
<evidence type="ECO:0000256" key="2">
    <source>
        <dbReference type="PROSITE-ProRule" id="PRU00335"/>
    </source>
</evidence>
<reference evidence="4 5" key="1">
    <citation type="submission" date="2020-08" db="EMBL/GenBank/DDBJ databases">
        <title>Cohnella phylogeny.</title>
        <authorList>
            <person name="Dunlap C."/>
        </authorList>
    </citation>
    <scope>NUCLEOTIDE SEQUENCE [LARGE SCALE GENOMIC DNA]</scope>
    <source>
        <strain evidence="4 5">DSM 25241</strain>
    </source>
</reference>
<gene>
    <name evidence="4" type="ORF">H7B67_26410</name>
</gene>
<comment type="caution">
    <text evidence="4">The sequence shown here is derived from an EMBL/GenBank/DDBJ whole genome shotgun (WGS) entry which is preliminary data.</text>
</comment>
<dbReference type="Gene3D" id="1.10.357.10">
    <property type="entry name" value="Tetracycline Repressor, domain 2"/>
    <property type="match status" value="1"/>
</dbReference>
<sequence>MKNWNEEIEEIRVKRKEYILQSAKKLLLEKDWNEVTIGNIAAEAGISRVTLYKYFNSMQDIIFELQVRSLREIATQMNRLGQKGSTGAERLSLMMQGMLEVYRDQKEQIRFVAMFDHHYRFTFPSEEFRLNYKAAIQHDFIDFRSAIREGMQDGSLRAEFDPDLLAEMFTHSVLSLLSRMAVRGHLIQKQWGLEPEEVVRYLTLFLSEFTKTSPNPELFKGARPQVVHDD</sequence>